<dbReference type="CDD" id="cd00609">
    <property type="entry name" value="AAT_like"/>
    <property type="match status" value="1"/>
</dbReference>
<evidence type="ECO:0000256" key="1">
    <source>
        <dbReference type="ARBA" id="ARBA00005384"/>
    </source>
</evidence>
<evidence type="ECO:0000256" key="2">
    <source>
        <dbReference type="ARBA" id="ARBA00022898"/>
    </source>
</evidence>
<evidence type="ECO:0000256" key="4">
    <source>
        <dbReference type="ARBA" id="ARBA00023125"/>
    </source>
</evidence>
<evidence type="ECO:0000313" key="7">
    <source>
        <dbReference type="EMBL" id="AJH01076.1"/>
    </source>
</evidence>
<dbReference type="InterPro" id="IPR036388">
    <property type="entry name" value="WH-like_DNA-bd_sf"/>
</dbReference>
<accession>A0A0B5QJE9</accession>
<proteinExistence type="inferred from homology"/>
<evidence type="ECO:0000313" key="8">
    <source>
        <dbReference type="Proteomes" id="UP000031866"/>
    </source>
</evidence>
<dbReference type="InterPro" id="IPR000524">
    <property type="entry name" value="Tscrpt_reg_HTH_GntR"/>
</dbReference>
<dbReference type="InterPro" id="IPR015424">
    <property type="entry name" value="PyrdxlP-dep_Trfase"/>
</dbReference>
<evidence type="ECO:0000256" key="3">
    <source>
        <dbReference type="ARBA" id="ARBA00023015"/>
    </source>
</evidence>
<dbReference type="Gene3D" id="1.10.10.10">
    <property type="entry name" value="Winged helix-like DNA-binding domain superfamily/Winged helix DNA-binding domain"/>
    <property type="match status" value="1"/>
</dbReference>
<dbReference type="SUPFAM" id="SSF53383">
    <property type="entry name" value="PLP-dependent transferases"/>
    <property type="match status" value="1"/>
</dbReference>
<dbReference type="PANTHER" id="PTHR46577">
    <property type="entry name" value="HTH-TYPE TRANSCRIPTIONAL REGULATORY PROTEIN GABR"/>
    <property type="match status" value="1"/>
</dbReference>
<dbReference type="Pfam" id="PF00392">
    <property type="entry name" value="GntR"/>
    <property type="match status" value="1"/>
</dbReference>
<keyword evidence="5" id="KW-0804">Transcription</keyword>
<dbReference type="GO" id="GO:0003677">
    <property type="term" value="F:DNA binding"/>
    <property type="evidence" value="ECO:0007669"/>
    <property type="project" value="UniProtKB-KW"/>
</dbReference>
<dbReference type="GO" id="GO:0030170">
    <property type="term" value="F:pyridoxal phosphate binding"/>
    <property type="evidence" value="ECO:0007669"/>
    <property type="project" value="InterPro"/>
</dbReference>
<name>A0A0B5QJE9_CLOBE</name>
<sequence length="450" mass="52152">MLKIYEQISCDIKQKIILDQMPQGAKLPSITSLCKEYKCSKGTVIKAYDNLCNEHIVYSSPQSGFYVADNLVRFNTNQTNIYDLSTGNSLVSNIPIKDIQHCLNSALELHGNMSLNMDLEGLPSLRELLTDLLMKDDIYSKSKNLILSQGILQVLTLFSKMEFPNGNDTILIEDPSYTYYINFLKYENMKVKTIKRDENGINLYKLEEIFKTQNIKFFYTIPRNHNPLGTYYSLNQRKAIMKLAHTYNVYIIEDDYFSDLSTLSRYSPLYYYSDFRNCIYLRSFSKTIPYIRIGVAIIPDDLINGFREWMRYSYYFSYYMPSLVSQATLESYIKSSIYNKHVTILSNNLKDTLKLFRKITSTWNSNLVKILGGSSGYYSTIRLAPHISCNKLLDNLKIKNIFLAHNSASYYNTENFDNSLRLSIARINSADLKLALNIIYDEILKLSQIQ</sequence>
<keyword evidence="4" id="KW-0238">DNA-binding</keyword>
<dbReference type="InterPro" id="IPR051446">
    <property type="entry name" value="HTH_trans_reg/aminotransferase"/>
</dbReference>
<dbReference type="Gene3D" id="3.40.640.10">
    <property type="entry name" value="Type I PLP-dependent aspartate aminotransferase-like (Major domain)"/>
    <property type="match status" value="1"/>
</dbReference>
<evidence type="ECO:0000259" key="6">
    <source>
        <dbReference type="PROSITE" id="PS50949"/>
    </source>
</evidence>
<evidence type="ECO:0000256" key="5">
    <source>
        <dbReference type="ARBA" id="ARBA00023163"/>
    </source>
</evidence>
<dbReference type="PANTHER" id="PTHR46577:SF1">
    <property type="entry name" value="HTH-TYPE TRANSCRIPTIONAL REGULATORY PROTEIN GABR"/>
    <property type="match status" value="1"/>
</dbReference>
<dbReference type="EMBL" id="CP010086">
    <property type="protein sequence ID" value="AJH01076.1"/>
    <property type="molecule type" value="Genomic_DNA"/>
</dbReference>
<dbReference type="PROSITE" id="PS50949">
    <property type="entry name" value="HTH_GNTR"/>
    <property type="match status" value="1"/>
</dbReference>
<keyword evidence="2" id="KW-0663">Pyridoxal phosphate</keyword>
<dbReference type="SMART" id="SM00345">
    <property type="entry name" value="HTH_GNTR"/>
    <property type="match status" value="1"/>
</dbReference>
<dbReference type="STRING" id="1520.LF65_04542"/>
<keyword evidence="3" id="KW-0805">Transcription regulation</keyword>
<dbReference type="OrthoDB" id="163333at2"/>
<comment type="similarity">
    <text evidence="1">In the C-terminal section; belongs to the class-I pyridoxal-phosphate-dependent aminotransferase family.</text>
</comment>
<dbReference type="InterPro" id="IPR015421">
    <property type="entry name" value="PyrdxlP-dep_Trfase_major"/>
</dbReference>
<dbReference type="Pfam" id="PF00155">
    <property type="entry name" value="Aminotran_1_2"/>
    <property type="match status" value="1"/>
</dbReference>
<reference evidence="8" key="1">
    <citation type="submission" date="2014-12" db="EMBL/GenBank/DDBJ databases">
        <title>Genome sequence of Clostridium beijerinckii strain 59B.</title>
        <authorList>
            <person name="Little G.T."/>
            <person name="Minton N.P."/>
        </authorList>
    </citation>
    <scope>NUCLEOTIDE SEQUENCE [LARGE SCALE GENOMIC DNA]</scope>
    <source>
        <strain evidence="8">59B</strain>
    </source>
</reference>
<dbReference type="Proteomes" id="UP000031866">
    <property type="component" value="Chromosome"/>
</dbReference>
<dbReference type="InterPro" id="IPR004839">
    <property type="entry name" value="Aminotransferase_I/II_large"/>
</dbReference>
<protein>
    <submittedName>
        <fullName evidence="7">GntR family transcriptional regulator</fullName>
    </submittedName>
</protein>
<dbReference type="InterPro" id="IPR036390">
    <property type="entry name" value="WH_DNA-bd_sf"/>
</dbReference>
<dbReference type="KEGG" id="cbei:LF65_04542"/>
<dbReference type="CDD" id="cd07377">
    <property type="entry name" value="WHTH_GntR"/>
    <property type="match status" value="1"/>
</dbReference>
<feature type="domain" description="HTH gntR-type" evidence="6">
    <location>
        <begin position="2"/>
        <end position="70"/>
    </location>
</feature>
<dbReference type="GO" id="GO:0003700">
    <property type="term" value="F:DNA-binding transcription factor activity"/>
    <property type="evidence" value="ECO:0007669"/>
    <property type="project" value="InterPro"/>
</dbReference>
<dbReference type="SUPFAM" id="SSF46785">
    <property type="entry name" value="Winged helix' DNA-binding domain"/>
    <property type="match status" value="1"/>
</dbReference>
<gene>
    <name evidence="7" type="ORF">LF65_04542</name>
</gene>
<organism evidence="7 8">
    <name type="scientific">Clostridium beijerinckii</name>
    <name type="common">Clostridium MP</name>
    <dbReference type="NCBI Taxonomy" id="1520"/>
    <lineage>
        <taxon>Bacteria</taxon>
        <taxon>Bacillati</taxon>
        <taxon>Bacillota</taxon>
        <taxon>Clostridia</taxon>
        <taxon>Eubacteriales</taxon>
        <taxon>Clostridiaceae</taxon>
        <taxon>Clostridium</taxon>
    </lineage>
</organism>
<dbReference type="AlphaFoldDB" id="A0A0B5QJE9"/>